<sequence length="72" mass="8340">MFIGNTKGNKVQFHISSNEFTKSNKLENYHFYIVESVNSDKPLITIIKAPLPESTFFIEPESYFVTTEKVHN</sequence>
<proteinExistence type="predicted"/>
<organism evidence="1 2">
    <name type="scientific">candidate division WWE3 bacterium RBG_16_37_10</name>
    <dbReference type="NCBI Taxonomy" id="1802610"/>
    <lineage>
        <taxon>Bacteria</taxon>
        <taxon>Katanobacteria</taxon>
    </lineage>
</organism>
<protein>
    <submittedName>
        <fullName evidence="1">Uncharacterized protein</fullName>
    </submittedName>
</protein>
<evidence type="ECO:0000313" key="2">
    <source>
        <dbReference type="Proteomes" id="UP000177371"/>
    </source>
</evidence>
<gene>
    <name evidence="1" type="ORF">A2W32_05260</name>
</gene>
<comment type="caution">
    <text evidence="1">The sequence shown here is derived from an EMBL/GenBank/DDBJ whole genome shotgun (WGS) entry which is preliminary data.</text>
</comment>
<dbReference type="Proteomes" id="UP000177371">
    <property type="component" value="Unassembled WGS sequence"/>
</dbReference>
<name>A0A1F4UZU1_UNCKA</name>
<accession>A0A1F4UZU1</accession>
<dbReference type="EMBL" id="MEUT01000044">
    <property type="protein sequence ID" value="OGC49723.1"/>
    <property type="molecule type" value="Genomic_DNA"/>
</dbReference>
<dbReference type="AlphaFoldDB" id="A0A1F4UZU1"/>
<reference evidence="1 2" key="1">
    <citation type="journal article" date="2016" name="Nat. Commun.">
        <title>Thousands of microbial genomes shed light on interconnected biogeochemical processes in an aquifer system.</title>
        <authorList>
            <person name="Anantharaman K."/>
            <person name="Brown C.T."/>
            <person name="Hug L.A."/>
            <person name="Sharon I."/>
            <person name="Castelle C.J."/>
            <person name="Probst A.J."/>
            <person name="Thomas B.C."/>
            <person name="Singh A."/>
            <person name="Wilkins M.J."/>
            <person name="Karaoz U."/>
            <person name="Brodie E.L."/>
            <person name="Williams K.H."/>
            <person name="Hubbard S.S."/>
            <person name="Banfield J.F."/>
        </authorList>
    </citation>
    <scope>NUCLEOTIDE SEQUENCE [LARGE SCALE GENOMIC DNA]</scope>
</reference>
<evidence type="ECO:0000313" key="1">
    <source>
        <dbReference type="EMBL" id="OGC49723.1"/>
    </source>
</evidence>